<protein>
    <recommendedName>
        <fullName evidence="3">Lipoprotein</fullName>
    </recommendedName>
</protein>
<dbReference type="EMBL" id="CP113088">
    <property type="protein sequence ID" value="WAC02845.1"/>
    <property type="molecule type" value="Genomic_DNA"/>
</dbReference>
<evidence type="ECO:0000313" key="2">
    <source>
        <dbReference type="Proteomes" id="UP001164705"/>
    </source>
</evidence>
<name>A0A9E8MXS0_9FLAO</name>
<organism evidence="1 2">
    <name type="scientific">Lacinutrix neustonica</name>
    <dbReference type="NCBI Taxonomy" id="2980107"/>
    <lineage>
        <taxon>Bacteria</taxon>
        <taxon>Pseudomonadati</taxon>
        <taxon>Bacteroidota</taxon>
        <taxon>Flavobacteriia</taxon>
        <taxon>Flavobacteriales</taxon>
        <taxon>Flavobacteriaceae</taxon>
        <taxon>Lacinutrix</taxon>
    </lineage>
</organism>
<evidence type="ECO:0000313" key="1">
    <source>
        <dbReference type="EMBL" id="WAC02845.1"/>
    </source>
</evidence>
<evidence type="ECO:0008006" key="3">
    <source>
        <dbReference type="Google" id="ProtNLM"/>
    </source>
</evidence>
<dbReference type="AlphaFoldDB" id="A0A9E8MXS0"/>
<dbReference type="RefSeq" id="WP_267677445.1">
    <property type="nucleotide sequence ID" value="NZ_CP113088.1"/>
</dbReference>
<dbReference type="PROSITE" id="PS51257">
    <property type="entry name" value="PROKAR_LIPOPROTEIN"/>
    <property type="match status" value="1"/>
</dbReference>
<reference evidence="1" key="1">
    <citation type="submission" date="2022-11" db="EMBL/GenBank/DDBJ databases">
        <title>Lacinutrix neustonica HL-RS19T sp. nov., isolated from the surface microlayer sample of brackish Lake Shihwa.</title>
        <authorList>
            <person name="Choi J.Y."/>
            <person name="Hwang C.Y."/>
        </authorList>
    </citation>
    <scope>NUCLEOTIDE SEQUENCE</scope>
    <source>
        <strain evidence="1">HL-RS19</strain>
    </source>
</reference>
<gene>
    <name evidence="1" type="ORF">N7U66_04210</name>
</gene>
<dbReference type="Proteomes" id="UP001164705">
    <property type="component" value="Chromosome"/>
</dbReference>
<keyword evidence="2" id="KW-1185">Reference proteome</keyword>
<sequence>MNKFILLILITLIGLLSCDGRDRVYKTNAEVLKAHQLLDLFSERVTYVPEKYTTVVTDTILSNGFRIKIKAYIDMENAVLKISHSDGLKDKKHFRNRKAEITVKKNNKLIFSKIIDNDFFLKINPNLKDSLRITSLMRPTQYTMIPL</sequence>
<proteinExistence type="predicted"/>
<accession>A0A9E8MXS0</accession>
<dbReference type="KEGG" id="lnu:N7U66_04210"/>